<evidence type="ECO:0000256" key="2">
    <source>
        <dbReference type="ARBA" id="ARBA00022705"/>
    </source>
</evidence>
<dbReference type="SMART" id="SM00532">
    <property type="entry name" value="LIGANc"/>
    <property type="match status" value="1"/>
</dbReference>
<evidence type="ECO:0000256" key="7">
    <source>
        <dbReference type="ARBA" id="ARBA00023027"/>
    </source>
</evidence>
<keyword evidence="5" id="KW-0862">Zinc</keyword>
<dbReference type="Gene3D" id="3.30.470.30">
    <property type="entry name" value="DNA ligase/mRNA capping enzyme"/>
    <property type="match status" value="1"/>
</dbReference>
<dbReference type="GO" id="GO:0046872">
    <property type="term" value="F:metal ion binding"/>
    <property type="evidence" value="ECO:0007669"/>
    <property type="project" value="UniProtKB-KW"/>
</dbReference>
<dbReference type="GO" id="GO:0006281">
    <property type="term" value="P:DNA repair"/>
    <property type="evidence" value="ECO:0007669"/>
    <property type="project" value="UniProtKB-KW"/>
</dbReference>
<keyword evidence="1 10" id="KW-0436">Ligase</keyword>
<keyword evidence="4" id="KW-0227">DNA damage</keyword>
<evidence type="ECO:0000256" key="4">
    <source>
        <dbReference type="ARBA" id="ARBA00022763"/>
    </source>
</evidence>
<dbReference type="EC" id="6.5.1.2" evidence="10"/>
<dbReference type="Gene3D" id="1.10.287.610">
    <property type="entry name" value="Helix hairpin bin"/>
    <property type="match status" value="1"/>
</dbReference>
<dbReference type="GO" id="GO:0003911">
    <property type="term" value="F:DNA ligase (NAD+) activity"/>
    <property type="evidence" value="ECO:0007669"/>
    <property type="project" value="UniProtKB-EC"/>
</dbReference>
<reference evidence="10" key="1">
    <citation type="submission" date="2013-08" db="EMBL/GenBank/DDBJ databases">
        <authorList>
            <person name="Mendez C."/>
            <person name="Richter M."/>
            <person name="Ferrer M."/>
            <person name="Sanchez J."/>
        </authorList>
    </citation>
    <scope>NUCLEOTIDE SEQUENCE</scope>
</reference>
<proteinExistence type="predicted"/>
<protein>
    <submittedName>
        <fullName evidence="10">NAD-dependent DNA ligase, adenylation domain protein</fullName>
        <ecNumber evidence="10">6.5.1.2</ecNumber>
    </submittedName>
</protein>
<dbReference type="EMBL" id="AUZZ01007012">
    <property type="protein sequence ID" value="EQD44129.1"/>
    <property type="molecule type" value="Genomic_DNA"/>
</dbReference>
<feature type="non-terminal residue" evidence="10">
    <location>
        <position position="160"/>
    </location>
</feature>
<dbReference type="InterPro" id="IPR013839">
    <property type="entry name" value="DNAligase_adenylation"/>
</dbReference>
<feature type="domain" description="NAD-dependent DNA ligase N-terminal" evidence="9">
    <location>
        <begin position="4"/>
        <end position="160"/>
    </location>
</feature>
<evidence type="ECO:0000259" key="9">
    <source>
        <dbReference type="SMART" id="SM00532"/>
    </source>
</evidence>
<evidence type="ECO:0000256" key="3">
    <source>
        <dbReference type="ARBA" id="ARBA00022723"/>
    </source>
</evidence>
<keyword evidence="7" id="KW-0520">NAD</keyword>
<keyword evidence="3" id="KW-0479">Metal-binding</keyword>
<keyword evidence="2" id="KW-0235">DNA replication</keyword>
<evidence type="ECO:0000256" key="6">
    <source>
        <dbReference type="ARBA" id="ARBA00022842"/>
    </source>
</evidence>
<evidence type="ECO:0000256" key="5">
    <source>
        <dbReference type="ARBA" id="ARBA00022833"/>
    </source>
</evidence>
<evidence type="ECO:0000256" key="8">
    <source>
        <dbReference type="ARBA" id="ARBA00023204"/>
    </source>
</evidence>
<dbReference type="FunFam" id="1.10.287.610:FF:000002">
    <property type="entry name" value="DNA ligase"/>
    <property type="match status" value="1"/>
</dbReference>
<evidence type="ECO:0000256" key="1">
    <source>
        <dbReference type="ARBA" id="ARBA00022598"/>
    </source>
</evidence>
<organism evidence="10">
    <name type="scientific">mine drainage metagenome</name>
    <dbReference type="NCBI Taxonomy" id="410659"/>
    <lineage>
        <taxon>unclassified sequences</taxon>
        <taxon>metagenomes</taxon>
        <taxon>ecological metagenomes</taxon>
    </lineage>
</organism>
<dbReference type="GO" id="GO:0006260">
    <property type="term" value="P:DNA replication"/>
    <property type="evidence" value="ECO:0007669"/>
    <property type="project" value="UniProtKB-KW"/>
</dbReference>
<dbReference type="Pfam" id="PF01653">
    <property type="entry name" value="DNA_ligase_aden"/>
    <property type="match status" value="1"/>
</dbReference>
<keyword evidence="6" id="KW-0460">Magnesium</keyword>
<evidence type="ECO:0000313" key="10">
    <source>
        <dbReference type="EMBL" id="EQD44129.1"/>
    </source>
</evidence>
<comment type="caution">
    <text evidence="10">The sequence shown here is derived from an EMBL/GenBank/DDBJ whole genome shotgun (WGS) entry which is preliminary data.</text>
</comment>
<accession>T1AU00</accession>
<reference evidence="10" key="2">
    <citation type="journal article" date="2014" name="ISME J.">
        <title>Microbial stratification in low pH oxic and suboxic macroscopic growths along an acid mine drainage.</title>
        <authorList>
            <person name="Mendez-Garcia C."/>
            <person name="Mesa V."/>
            <person name="Sprenger R.R."/>
            <person name="Richter M."/>
            <person name="Diez M.S."/>
            <person name="Solano J."/>
            <person name="Bargiela R."/>
            <person name="Golyshina O.V."/>
            <person name="Manteca A."/>
            <person name="Ramos J.L."/>
            <person name="Gallego J.R."/>
            <person name="Llorente I."/>
            <person name="Martins Dos Santos V.A."/>
            <person name="Jensen O.N."/>
            <person name="Pelaez A.I."/>
            <person name="Sanchez J."/>
            <person name="Ferrer M."/>
        </authorList>
    </citation>
    <scope>NUCLEOTIDE SEQUENCE</scope>
</reference>
<keyword evidence="8" id="KW-0234">DNA repair</keyword>
<gene>
    <name evidence="10" type="ORF">B2A_09700</name>
</gene>
<name>T1AU00_9ZZZZ</name>
<dbReference type="AlphaFoldDB" id="T1AU00"/>
<dbReference type="SUPFAM" id="SSF56091">
    <property type="entry name" value="DNA ligase/mRNA capping enzyme, catalytic domain"/>
    <property type="match status" value="1"/>
</dbReference>
<dbReference type="InterPro" id="IPR013840">
    <property type="entry name" value="DNAligase_N"/>
</dbReference>
<sequence>MTAGVRARLDALRAEIARHDYRYYVRDDPEIPDAEYDKLMAELKRLEAAHPELVTPDSPTQRVAGAPSGEFGEVVHEAPMLSLDNGFTDEDVMAFDRRARERRGGTGGPRLLRRAEARRARRDPGISRGLFERAATRGDGFKGEDVTTNVRTIRLPVAAE</sequence>